<evidence type="ECO:0000313" key="3">
    <source>
        <dbReference type="EMBL" id="BAM41497.1"/>
    </source>
</evidence>
<dbReference type="Proteomes" id="UP000003786">
    <property type="component" value="Chromosome 3"/>
</dbReference>
<name>J4CDP4_THEOR</name>
<dbReference type="OMA" id="DFYKFEN"/>
<reference evidence="3 4" key="1">
    <citation type="journal article" date="2012" name="MBio">
        <title>Comparative genome analysis of three eukaryotic parasites with differing abilities to transform leukocytes reveals key mediators of Theileria-induced leukocyte transformation.</title>
        <authorList>
            <person name="Hayashida K."/>
            <person name="Hara Y."/>
            <person name="Abe T."/>
            <person name="Yamasaki C."/>
            <person name="Toyoda A."/>
            <person name="Kosuge T."/>
            <person name="Suzuki Y."/>
            <person name="Sato Y."/>
            <person name="Kawashima S."/>
            <person name="Katayama T."/>
            <person name="Wakaguri H."/>
            <person name="Inoue N."/>
            <person name="Homma K."/>
            <person name="Tada-Umezaki M."/>
            <person name="Yagi Y."/>
            <person name="Fujii Y."/>
            <person name="Habara T."/>
            <person name="Kanehisa M."/>
            <person name="Watanabe H."/>
            <person name="Ito K."/>
            <person name="Gojobori T."/>
            <person name="Sugawara H."/>
            <person name="Imanishi T."/>
            <person name="Weir W."/>
            <person name="Gardner M."/>
            <person name="Pain A."/>
            <person name="Shiels B."/>
            <person name="Hattori M."/>
            <person name="Nene V."/>
            <person name="Sugimoto C."/>
        </authorList>
    </citation>
    <scope>NUCLEOTIDE SEQUENCE [LARGE SCALE GENOMIC DNA]</scope>
    <source>
        <strain evidence="3 4">Shintoku</strain>
    </source>
</reference>
<dbReference type="InterPro" id="IPR003618">
    <property type="entry name" value="TFIIS_cen_dom"/>
</dbReference>
<dbReference type="STRING" id="869250.J4CDP4"/>
<evidence type="ECO:0000259" key="2">
    <source>
        <dbReference type="PROSITE" id="PS51321"/>
    </source>
</evidence>
<feature type="region of interest" description="Disordered" evidence="1">
    <location>
        <begin position="175"/>
        <end position="203"/>
    </location>
</feature>
<organism evidence="3 4">
    <name type="scientific">Theileria orientalis strain Shintoku</name>
    <dbReference type="NCBI Taxonomy" id="869250"/>
    <lineage>
        <taxon>Eukaryota</taxon>
        <taxon>Sar</taxon>
        <taxon>Alveolata</taxon>
        <taxon>Apicomplexa</taxon>
        <taxon>Aconoidasida</taxon>
        <taxon>Piroplasmida</taxon>
        <taxon>Theileriidae</taxon>
        <taxon>Theileria</taxon>
    </lineage>
</organism>
<protein>
    <recommendedName>
        <fullName evidence="2">TFIIS central domain-containing protein</fullName>
    </recommendedName>
</protein>
<dbReference type="GO" id="GO:0006351">
    <property type="term" value="P:DNA-templated transcription"/>
    <property type="evidence" value="ECO:0007669"/>
    <property type="project" value="InterPro"/>
</dbReference>
<feature type="compositionally biased region" description="Low complexity" evidence="1">
    <location>
        <begin position="295"/>
        <end position="330"/>
    </location>
</feature>
<keyword evidence="4" id="KW-1185">Reference proteome</keyword>
<dbReference type="OrthoDB" id="1742074at2759"/>
<dbReference type="RefSeq" id="XP_009691798.1">
    <property type="nucleotide sequence ID" value="XM_009693503.1"/>
</dbReference>
<dbReference type="KEGG" id="tot:TOT_030000759"/>
<dbReference type="EMBL" id="AP011948">
    <property type="protein sequence ID" value="BAM41497.1"/>
    <property type="molecule type" value="Genomic_DNA"/>
</dbReference>
<dbReference type="Gene3D" id="1.10.472.30">
    <property type="entry name" value="Transcription elongation factor S-II, central domain"/>
    <property type="match status" value="1"/>
</dbReference>
<dbReference type="GeneID" id="20715912"/>
<feature type="domain" description="TFIIS central" evidence="2">
    <location>
        <begin position="36"/>
        <end position="176"/>
    </location>
</feature>
<dbReference type="InterPro" id="IPR036575">
    <property type="entry name" value="TFIIS_cen_dom_sf"/>
</dbReference>
<evidence type="ECO:0000313" key="4">
    <source>
        <dbReference type="Proteomes" id="UP000003786"/>
    </source>
</evidence>
<sequence>MRTRGLKIEFTDDGVITYPKYSDYSEYEKVKLRKVYGSKIQEALLKSFLELKPDLDSNGSKYSRLNPDFIAKLTHMDDEKSKAYVRNISDKICDLCYDEYSGNSRTLKRKIFEICSNIKRESNSELREKILLKRMSILELIRADTLELAPEDVREQRKKEIEHHYIRNVILKANVGNDDDEQPPRAEEASTRVNLPTGEASRNQNTIDNLRKFFTTSGSATSSTATSATTAVTSTAVIGGTGTVRRIKRLKTNRNTDTDEDPTDKSDTDADKASVADMFGTTDITVTVGVANITSTAPDNSNSSSSGPSTSSSSGPSTSSGSKTIIGSNIRKTKVLNDGEDLEESERSASGLPIPPYCKHYKFEAVSTRILKRIQSLPTYMVKPFMDPYNAGTKRLQMLLQRSSILLRNLSTNQSI</sequence>
<accession>J4CDP4</accession>
<dbReference type="SUPFAM" id="SSF46942">
    <property type="entry name" value="Elongation factor TFIIS domain 2"/>
    <property type="match status" value="1"/>
</dbReference>
<evidence type="ECO:0000256" key="1">
    <source>
        <dbReference type="SAM" id="MobiDB-lite"/>
    </source>
</evidence>
<dbReference type="eggNOG" id="ENOG502SFIJ">
    <property type="taxonomic scope" value="Eukaryota"/>
</dbReference>
<gene>
    <name evidence="3" type="ORF">TOT_030000759</name>
</gene>
<feature type="region of interest" description="Disordered" evidence="1">
    <location>
        <begin position="247"/>
        <end position="271"/>
    </location>
</feature>
<proteinExistence type="predicted"/>
<dbReference type="PROSITE" id="PS51321">
    <property type="entry name" value="TFIIS_CENTRAL"/>
    <property type="match status" value="1"/>
</dbReference>
<dbReference type="Pfam" id="PF07500">
    <property type="entry name" value="TFIIS_M"/>
    <property type="match status" value="1"/>
</dbReference>
<dbReference type="AlphaFoldDB" id="J4CDP4"/>
<dbReference type="VEuPathDB" id="PiroplasmaDB:TOT_030000759"/>
<feature type="region of interest" description="Disordered" evidence="1">
    <location>
        <begin position="295"/>
        <end position="351"/>
    </location>
</feature>